<gene>
    <name evidence="1" type="ORF">CSSPTR1EN2_LOCUS5265</name>
</gene>
<proteinExistence type="predicted"/>
<name>A0ABP0TM50_9BRYO</name>
<reference evidence="1" key="1">
    <citation type="submission" date="2024-02" db="EMBL/GenBank/DDBJ databases">
        <authorList>
            <consortium name="ELIXIR-Norway"/>
            <consortium name="Elixir Norway"/>
        </authorList>
    </citation>
    <scope>NUCLEOTIDE SEQUENCE</scope>
</reference>
<keyword evidence="2" id="KW-1185">Reference proteome</keyword>
<evidence type="ECO:0000313" key="2">
    <source>
        <dbReference type="Proteomes" id="UP001497512"/>
    </source>
</evidence>
<organism evidence="1 2">
    <name type="scientific">Sphagnum troendelagicum</name>
    <dbReference type="NCBI Taxonomy" id="128251"/>
    <lineage>
        <taxon>Eukaryota</taxon>
        <taxon>Viridiplantae</taxon>
        <taxon>Streptophyta</taxon>
        <taxon>Embryophyta</taxon>
        <taxon>Bryophyta</taxon>
        <taxon>Sphagnophytina</taxon>
        <taxon>Sphagnopsida</taxon>
        <taxon>Sphagnales</taxon>
        <taxon>Sphagnaceae</taxon>
        <taxon>Sphagnum</taxon>
    </lineage>
</organism>
<evidence type="ECO:0000313" key="1">
    <source>
        <dbReference type="EMBL" id="CAK9200095.1"/>
    </source>
</evidence>
<protein>
    <submittedName>
        <fullName evidence="1">Uncharacterized protein</fullName>
    </submittedName>
</protein>
<dbReference type="EMBL" id="OZ019904">
    <property type="protein sequence ID" value="CAK9200095.1"/>
    <property type="molecule type" value="Genomic_DNA"/>
</dbReference>
<sequence>MRPLLKLRLFQTSTRIRVPSSTISGFFLEHFKRLLEGLWRNCRIRLPALPSLASSWNISSHFWKVFGEIAGSGYPAPPSLASSWNISSHFWTGCEEIIKQDQGNHLRESWQRSSSADEIFLDPCVDDSRQVLTKC</sequence>
<accession>A0ABP0TM50</accession>
<dbReference type="Proteomes" id="UP001497512">
    <property type="component" value="Chromosome 12"/>
</dbReference>